<dbReference type="Proteomes" id="UP000203261">
    <property type="component" value="Segment"/>
</dbReference>
<gene>
    <name evidence="1" type="ORF">SP15_018</name>
</gene>
<dbReference type="EMBL" id="KT624200">
    <property type="protein sequence ID" value="AMM44817.1"/>
    <property type="molecule type" value="Genomic_DNA"/>
</dbReference>
<reference evidence="1 2" key="1">
    <citation type="submission" date="2015-08" db="EMBL/GenBank/DDBJ databases">
        <authorList>
            <person name="Babu N.S."/>
            <person name="Beckwith C.J."/>
            <person name="Beseler K.G."/>
            <person name="Brison A."/>
            <person name="Carone J.V."/>
            <person name="Caskin T.P."/>
            <person name="Diamond M."/>
            <person name="Durham M.E."/>
            <person name="Foxe J.M."/>
            <person name="Go M."/>
            <person name="Henderson B.A."/>
            <person name="Jones I.B."/>
            <person name="McGettigan J.A."/>
            <person name="Micheletti S.J."/>
            <person name="Nasrallah M.E."/>
            <person name="Ortiz D."/>
            <person name="Piller C.R."/>
            <person name="Privatt S.R."/>
            <person name="Schneider S.L."/>
            <person name="Sharp S."/>
            <person name="Smith T.C."/>
            <person name="Stanton J.D."/>
            <person name="Ullery H.E."/>
            <person name="Wilson R.J."/>
            <person name="Serrano M.G."/>
            <person name="Buck G."/>
            <person name="Lee V."/>
            <person name="Wang Y."/>
            <person name="Carvalho R."/>
            <person name="Voegtly L."/>
            <person name="Shi R."/>
            <person name="Duckworth R."/>
            <person name="Johnson A."/>
            <person name="Loviza R."/>
            <person name="Walstead R."/>
            <person name="Shah Z."/>
            <person name="Kiflezghi M."/>
            <person name="Wade K."/>
            <person name="Ball S.L."/>
            <person name="Bradley K.W."/>
            <person name="Asai D.J."/>
            <person name="Bowman C.A."/>
            <person name="Russell D.A."/>
            <person name="Pope W.H."/>
            <person name="Jacobs-Sera D."/>
            <person name="Hendrix R.W."/>
            <person name="Hatfull G.F."/>
        </authorList>
    </citation>
    <scope>NUCLEOTIDE SEQUENCE [LARGE SCALE GENOMIC DNA]</scope>
</reference>
<dbReference type="KEGG" id="vg:29125186"/>
<proteinExistence type="predicted"/>
<organism evidence="1 2">
    <name type="scientific">Bacillus phage SP-15</name>
    <dbReference type="NCBI Taxonomy" id="1792032"/>
    <lineage>
        <taxon>Viruses</taxon>
        <taxon>Duplodnaviria</taxon>
        <taxon>Heunggongvirae</taxon>
        <taxon>Uroviricota</taxon>
        <taxon>Caudoviricetes</taxon>
        <taxon>Thornevirus</taxon>
        <taxon>Thornevirus SP15</taxon>
    </lineage>
</organism>
<accession>A0A127AW64</accession>
<evidence type="ECO:0000313" key="2">
    <source>
        <dbReference type="Proteomes" id="UP000203261"/>
    </source>
</evidence>
<dbReference type="GeneID" id="29125186"/>
<protein>
    <submittedName>
        <fullName evidence="1">Uncharacterized protein</fullName>
    </submittedName>
</protein>
<sequence>MSSTAIVKNKETNSLTIVTGVTKSATFREFVETIPDYFPLFAEELGFSVVAIIDTDNDPLVQTFDNIQSMSMKNFFKSLSKMGNEFIELASNSSDIDIDDRRQIKIGLANLERDINLKFY</sequence>
<name>A0A127AW64_9CAUD</name>
<evidence type="ECO:0000313" key="1">
    <source>
        <dbReference type="EMBL" id="AMM44817.1"/>
    </source>
</evidence>
<keyword evidence="2" id="KW-1185">Reference proteome</keyword>
<dbReference type="RefSeq" id="YP_009302406.1">
    <property type="nucleotide sequence ID" value="NC_031245.1"/>
</dbReference>